<organism evidence="2 3">
    <name type="scientific">Maribellus luteus</name>
    <dbReference type="NCBI Taxonomy" id="2305463"/>
    <lineage>
        <taxon>Bacteria</taxon>
        <taxon>Pseudomonadati</taxon>
        <taxon>Bacteroidota</taxon>
        <taxon>Bacteroidia</taxon>
        <taxon>Marinilabiliales</taxon>
        <taxon>Prolixibacteraceae</taxon>
        <taxon>Maribellus</taxon>
    </lineage>
</organism>
<dbReference type="Proteomes" id="UP000265926">
    <property type="component" value="Unassembled WGS sequence"/>
</dbReference>
<comment type="similarity">
    <text evidence="1">Belongs to the bactofilin family.</text>
</comment>
<evidence type="ECO:0000313" key="2">
    <source>
        <dbReference type="EMBL" id="RIJ50215.1"/>
    </source>
</evidence>
<dbReference type="Pfam" id="PF04519">
    <property type="entry name" value="Bactofilin"/>
    <property type="match status" value="1"/>
</dbReference>
<proteinExistence type="inferred from homology"/>
<dbReference type="PANTHER" id="PTHR35024">
    <property type="entry name" value="HYPOTHETICAL CYTOSOLIC PROTEIN"/>
    <property type="match status" value="1"/>
</dbReference>
<gene>
    <name evidence="2" type="ORF">D1614_02825</name>
</gene>
<dbReference type="AlphaFoldDB" id="A0A399T5Q0"/>
<comment type="caution">
    <text evidence="2">The sequence shown here is derived from an EMBL/GenBank/DDBJ whole genome shotgun (WGS) entry which is preliminary data.</text>
</comment>
<evidence type="ECO:0000256" key="1">
    <source>
        <dbReference type="ARBA" id="ARBA00044755"/>
    </source>
</evidence>
<protein>
    <submittedName>
        <fullName evidence="2">Polymer-forming cytoskeletal protein</fullName>
    </submittedName>
</protein>
<dbReference type="PANTHER" id="PTHR35024:SF4">
    <property type="entry name" value="POLYMER-FORMING CYTOSKELETAL PROTEIN"/>
    <property type="match status" value="1"/>
</dbReference>
<reference evidence="2 3" key="1">
    <citation type="submission" date="2018-08" db="EMBL/GenBank/DDBJ databases">
        <title>Pallidiluteibacterium maritimus gen. nov., sp. nov., isolated from coastal sediment.</title>
        <authorList>
            <person name="Zhou L.Y."/>
        </authorList>
    </citation>
    <scope>NUCLEOTIDE SEQUENCE [LARGE SCALE GENOMIC DNA]</scope>
    <source>
        <strain evidence="2 3">XSD2</strain>
    </source>
</reference>
<keyword evidence="3" id="KW-1185">Reference proteome</keyword>
<evidence type="ECO:0000313" key="3">
    <source>
        <dbReference type="Proteomes" id="UP000265926"/>
    </source>
</evidence>
<dbReference type="InterPro" id="IPR007607">
    <property type="entry name" value="BacA/B"/>
</dbReference>
<dbReference type="OrthoDB" id="5432602at2"/>
<sequence>MAKQTTRFNGEDTSQLINILSDGTKIKGDIISNGDIRIDGEMVGNLAAKGKVVIGEHGKIEGQVQANNIEVSGFIKGKVIAKELLNMKSSAKIEGDISAGKLSVEPGAVFTGTCSMGTAKPAYEPEAAK</sequence>
<name>A0A399T5Q0_9BACT</name>
<accession>A0A399T5Q0</accession>
<dbReference type="EMBL" id="QWGR01000002">
    <property type="protein sequence ID" value="RIJ50215.1"/>
    <property type="molecule type" value="Genomic_DNA"/>
</dbReference>